<reference evidence="1" key="1">
    <citation type="submission" date="2021-08" db="EMBL/GenBank/DDBJ databases">
        <authorList>
            <person name="Misof B."/>
            <person name="Oliver O."/>
            <person name="Podsiadlowski L."/>
            <person name="Donath A."/>
            <person name="Peters R."/>
            <person name="Mayer C."/>
            <person name="Rust J."/>
            <person name="Gunkel S."/>
            <person name="Lesny P."/>
            <person name="Martin S."/>
            <person name="Oeyen J.P."/>
            <person name="Petersen M."/>
            <person name="Panagiotis P."/>
            <person name="Wilbrandt J."/>
            <person name="Tanja T."/>
        </authorList>
    </citation>
    <scope>NUCLEOTIDE SEQUENCE</scope>
    <source>
        <strain evidence="1">GBR_01_08_01A</strain>
        <tissue evidence="1">Thorax + abdomen</tissue>
    </source>
</reference>
<organism evidence="1 2">
    <name type="scientific">Odynerus spinipes</name>
    <dbReference type="NCBI Taxonomy" id="1348599"/>
    <lineage>
        <taxon>Eukaryota</taxon>
        <taxon>Metazoa</taxon>
        <taxon>Ecdysozoa</taxon>
        <taxon>Arthropoda</taxon>
        <taxon>Hexapoda</taxon>
        <taxon>Insecta</taxon>
        <taxon>Pterygota</taxon>
        <taxon>Neoptera</taxon>
        <taxon>Endopterygota</taxon>
        <taxon>Hymenoptera</taxon>
        <taxon>Apocrita</taxon>
        <taxon>Aculeata</taxon>
        <taxon>Vespoidea</taxon>
        <taxon>Vespidae</taxon>
        <taxon>Eumeninae</taxon>
        <taxon>Odynerus</taxon>
    </lineage>
</organism>
<protein>
    <submittedName>
        <fullName evidence="1">Uncharacterized protein</fullName>
    </submittedName>
</protein>
<dbReference type="EMBL" id="JAIFRP010000502">
    <property type="protein sequence ID" value="KAK2578227.1"/>
    <property type="molecule type" value="Genomic_DNA"/>
</dbReference>
<reference evidence="1" key="2">
    <citation type="journal article" date="2023" name="Commun. Biol.">
        <title>Intrasexual cuticular hydrocarbon dimorphism in a wasp sheds light on hydrocarbon biosynthesis genes in Hymenoptera.</title>
        <authorList>
            <person name="Moris V.C."/>
            <person name="Podsiadlowski L."/>
            <person name="Martin S."/>
            <person name="Oeyen J.P."/>
            <person name="Donath A."/>
            <person name="Petersen M."/>
            <person name="Wilbrandt J."/>
            <person name="Misof B."/>
            <person name="Liedtke D."/>
            <person name="Thamm M."/>
            <person name="Scheiner R."/>
            <person name="Schmitt T."/>
            <person name="Niehuis O."/>
        </authorList>
    </citation>
    <scope>NUCLEOTIDE SEQUENCE</scope>
    <source>
        <strain evidence="1">GBR_01_08_01A</strain>
    </source>
</reference>
<dbReference type="AlphaFoldDB" id="A0AAD9REJ1"/>
<sequence>MGILGNVLKLLRLKFFKPRQDSLNNVTNEIQCIMNIDVGTDMENTLDNLMINEDIDGITRTEFLALIKKEYWLAERPNVPKVDAELRLS</sequence>
<proteinExistence type="predicted"/>
<accession>A0AAD9REJ1</accession>
<gene>
    <name evidence="1" type="ORF">KPH14_001386</name>
</gene>
<evidence type="ECO:0000313" key="2">
    <source>
        <dbReference type="Proteomes" id="UP001258017"/>
    </source>
</evidence>
<dbReference type="Proteomes" id="UP001258017">
    <property type="component" value="Unassembled WGS sequence"/>
</dbReference>
<keyword evidence="2" id="KW-1185">Reference proteome</keyword>
<comment type="caution">
    <text evidence="1">The sequence shown here is derived from an EMBL/GenBank/DDBJ whole genome shotgun (WGS) entry which is preliminary data.</text>
</comment>
<evidence type="ECO:0000313" key="1">
    <source>
        <dbReference type="EMBL" id="KAK2578227.1"/>
    </source>
</evidence>
<name>A0AAD9REJ1_9HYME</name>